<feature type="region of interest" description="Disordered" evidence="1">
    <location>
        <begin position="37"/>
        <end position="62"/>
    </location>
</feature>
<proteinExistence type="predicted"/>
<organism evidence="2 3">
    <name type="scientific">Pseudonocardia tropica</name>
    <dbReference type="NCBI Taxonomy" id="681289"/>
    <lineage>
        <taxon>Bacteria</taxon>
        <taxon>Bacillati</taxon>
        <taxon>Actinomycetota</taxon>
        <taxon>Actinomycetes</taxon>
        <taxon>Pseudonocardiales</taxon>
        <taxon>Pseudonocardiaceae</taxon>
        <taxon>Pseudonocardia</taxon>
    </lineage>
</organism>
<comment type="caution">
    <text evidence="2">The sequence shown here is derived from an EMBL/GenBank/DDBJ whole genome shotgun (WGS) entry which is preliminary data.</text>
</comment>
<evidence type="ECO:0000313" key="3">
    <source>
        <dbReference type="Proteomes" id="UP001464923"/>
    </source>
</evidence>
<protein>
    <submittedName>
        <fullName evidence="2">Uncharacterized protein</fullName>
    </submittedName>
</protein>
<evidence type="ECO:0000313" key="2">
    <source>
        <dbReference type="EMBL" id="MEQ3538086.1"/>
    </source>
</evidence>
<gene>
    <name evidence="2" type="ORF">WHI96_04590</name>
</gene>
<dbReference type="RefSeq" id="WP_345650832.1">
    <property type="nucleotide sequence ID" value="NZ_BAABLY010000070.1"/>
</dbReference>
<dbReference type="EMBL" id="JBEDNP010000002">
    <property type="protein sequence ID" value="MEQ3538086.1"/>
    <property type="molecule type" value="Genomic_DNA"/>
</dbReference>
<evidence type="ECO:0000256" key="1">
    <source>
        <dbReference type="SAM" id="MobiDB-lite"/>
    </source>
</evidence>
<reference evidence="2 3" key="1">
    <citation type="submission" date="2024-03" db="EMBL/GenBank/DDBJ databases">
        <title>Draft genome sequence of Pseudonocardia tropica JCM 19149.</title>
        <authorList>
            <person name="Butdee W."/>
            <person name="Duangmal K."/>
        </authorList>
    </citation>
    <scope>NUCLEOTIDE SEQUENCE [LARGE SCALE GENOMIC DNA]</scope>
    <source>
        <strain evidence="2 3">JCM 19149</strain>
    </source>
</reference>
<keyword evidence="3" id="KW-1185">Reference proteome</keyword>
<sequence length="62" mass="6653">MSAVVAVLLVIVLIGLAVLIGTLREVRPTRPSVIRAREFRRSARPGAHDSGNTRRYASGDPG</sequence>
<dbReference type="Proteomes" id="UP001464923">
    <property type="component" value="Unassembled WGS sequence"/>
</dbReference>
<name>A0ABV1JQ60_9PSEU</name>
<accession>A0ABV1JQ60</accession>